<sequence length="107" mass="12131">MKDSDMTNIFCGTPEYLAPEILNDQGYSEQSIDRPLVLLYEMLAGLPPFSNEVTDKVHKRILHNPLVFRDETNPLARSILIGLLNRDPSQHLGVNGAKEIERHPFFA</sequence>
<dbReference type="EMBL" id="MU118392">
    <property type="protein sequence ID" value="KAF9642639.1"/>
    <property type="molecule type" value="Genomic_DNA"/>
</dbReference>
<evidence type="ECO:0000313" key="2">
    <source>
        <dbReference type="Proteomes" id="UP000886501"/>
    </source>
</evidence>
<dbReference type="Proteomes" id="UP000886501">
    <property type="component" value="Unassembled WGS sequence"/>
</dbReference>
<keyword evidence="2" id="KW-1185">Reference proteome</keyword>
<name>A0ACB6YYY3_THEGA</name>
<accession>A0ACB6YYY3</accession>
<reference evidence="1" key="2">
    <citation type="journal article" date="2020" name="Nat. Commun.">
        <title>Large-scale genome sequencing of mycorrhizal fungi provides insights into the early evolution of symbiotic traits.</title>
        <authorList>
            <person name="Miyauchi S."/>
            <person name="Kiss E."/>
            <person name="Kuo A."/>
            <person name="Drula E."/>
            <person name="Kohler A."/>
            <person name="Sanchez-Garcia M."/>
            <person name="Morin E."/>
            <person name="Andreopoulos B."/>
            <person name="Barry K.W."/>
            <person name="Bonito G."/>
            <person name="Buee M."/>
            <person name="Carver A."/>
            <person name="Chen C."/>
            <person name="Cichocki N."/>
            <person name="Clum A."/>
            <person name="Culley D."/>
            <person name="Crous P.W."/>
            <person name="Fauchery L."/>
            <person name="Girlanda M."/>
            <person name="Hayes R.D."/>
            <person name="Keri Z."/>
            <person name="LaButti K."/>
            <person name="Lipzen A."/>
            <person name="Lombard V."/>
            <person name="Magnuson J."/>
            <person name="Maillard F."/>
            <person name="Murat C."/>
            <person name="Nolan M."/>
            <person name="Ohm R.A."/>
            <person name="Pangilinan J."/>
            <person name="Pereira M.F."/>
            <person name="Perotto S."/>
            <person name="Peter M."/>
            <person name="Pfister S."/>
            <person name="Riley R."/>
            <person name="Sitrit Y."/>
            <person name="Stielow J.B."/>
            <person name="Szollosi G."/>
            <person name="Zifcakova L."/>
            <person name="Stursova M."/>
            <person name="Spatafora J.W."/>
            <person name="Tedersoo L."/>
            <person name="Vaario L.M."/>
            <person name="Yamada A."/>
            <person name="Yan M."/>
            <person name="Wang P."/>
            <person name="Xu J."/>
            <person name="Bruns T."/>
            <person name="Baldrian P."/>
            <person name="Vilgalys R."/>
            <person name="Dunand C."/>
            <person name="Henrissat B."/>
            <person name="Grigoriev I.V."/>
            <person name="Hibbett D."/>
            <person name="Nagy L.G."/>
            <person name="Martin F.M."/>
        </authorList>
    </citation>
    <scope>NUCLEOTIDE SEQUENCE</scope>
    <source>
        <strain evidence="1">P2</strain>
    </source>
</reference>
<comment type="caution">
    <text evidence="1">The sequence shown here is derived from an EMBL/GenBank/DDBJ whole genome shotgun (WGS) entry which is preliminary data.</text>
</comment>
<gene>
    <name evidence="1" type="ORF">BDM02DRAFT_3192879</name>
</gene>
<organism evidence="1 2">
    <name type="scientific">Thelephora ganbajun</name>
    <name type="common">Ganba fungus</name>
    <dbReference type="NCBI Taxonomy" id="370292"/>
    <lineage>
        <taxon>Eukaryota</taxon>
        <taxon>Fungi</taxon>
        <taxon>Dikarya</taxon>
        <taxon>Basidiomycota</taxon>
        <taxon>Agaricomycotina</taxon>
        <taxon>Agaricomycetes</taxon>
        <taxon>Thelephorales</taxon>
        <taxon>Thelephoraceae</taxon>
        <taxon>Thelephora</taxon>
    </lineage>
</organism>
<evidence type="ECO:0000313" key="1">
    <source>
        <dbReference type="EMBL" id="KAF9642639.1"/>
    </source>
</evidence>
<reference evidence="1" key="1">
    <citation type="submission" date="2019-10" db="EMBL/GenBank/DDBJ databases">
        <authorList>
            <consortium name="DOE Joint Genome Institute"/>
            <person name="Kuo A."/>
            <person name="Miyauchi S."/>
            <person name="Kiss E."/>
            <person name="Drula E."/>
            <person name="Kohler A."/>
            <person name="Sanchez-Garcia M."/>
            <person name="Andreopoulos B."/>
            <person name="Barry K.W."/>
            <person name="Bonito G."/>
            <person name="Buee M."/>
            <person name="Carver A."/>
            <person name="Chen C."/>
            <person name="Cichocki N."/>
            <person name="Clum A."/>
            <person name="Culley D."/>
            <person name="Crous P.W."/>
            <person name="Fauchery L."/>
            <person name="Girlanda M."/>
            <person name="Hayes R."/>
            <person name="Keri Z."/>
            <person name="Labutti K."/>
            <person name="Lipzen A."/>
            <person name="Lombard V."/>
            <person name="Magnuson J."/>
            <person name="Maillard F."/>
            <person name="Morin E."/>
            <person name="Murat C."/>
            <person name="Nolan M."/>
            <person name="Ohm R."/>
            <person name="Pangilinan J."/>
            <person name="Pereira M."/>
            <person name="Perotto S."/>
            <person name="Peter M."/>
            <person name="Riley R."/>
            <person name="Sitrit Y."/>
            <person name="Stielow B."/>
            <person name="Szollosi G."/>
            <person name="Zifcakova L."/>
            <person name="Stursova M."/>
            <person name="Spatafora J.W."/>
            <person name="Tedersoo L."/>
            <person name="Vaario L.-M."/>
            <person name="Yamada A."/>
            <person name="Yan M."/>
            <person name="Wang P."/>
            <person name="Xu J."/>
            <person name="Bruns T."/>
            <person name="Baldrian P."/>
            <person name="Vilgalys R."/>
            <person name="Henrissat B."/>
            <person name="Grigoriev I.V."/>
            <person name="Hibbett D."/>
            <person name="Nagy L.G."/>
            <person name="Martin F.M."/>
        </authorList>
    </citation>
    <scope>NUCLEOTIDE SEQUENCE</scope>
    <source>
        <strain evidence="1">P2</strain>
    </source>
</reference>
<protein>
    <submittedName>
        <fullName evidence="1">Uncharacterized protein</fullName>
    </submittedName>
</protein>
<proteinExistence type="predicted"/>